<protein>
    <submittedName>
        <fullName evidence="2">Competence damage-inducible protein A</fullName>
    </submittedName>
</protein>
<name>A0A2S5RGP0_9MOLU</name>
<evidence type="ECO:0000259" key="1">
    <source>
        <dbReference type="Pfam" id="PF02464"/>
    </source>
</evidence>
<dbReference type="OrthoDB" id="399376at2"/>
<dbReference type="Proteomes" id="UP000239785">
    <property type="component" value="Unassembled WGS sequence"/>
</dbReference>
<accession>A0A2S5RGP0</accession>
<dbReference type="EMBL" id="PHNF01000001">
    <property type="protein sequence ID" value="PPE06470.1"/>
    <property type="molecule type" value="Genomic_DNA"/>
</dbReference>
<dbReference type="Pfam" id="PF02464">
    <property type="entry name" value="CinA"/>
    <property type="match status" value="1"/>
</dbReference>
<dbReference type="InterPro" id="IPR008136">
    <property type="entry name" value="CinA_C"/>
</dbReference>
<dbReference type="InterPro" id="IPR036653">
    <property type="entry name" value="CinA-like_C"/>
</dbReference>
<proteinExistence type="predicted"/>
<gene>
    <name evidence="2" type="primary">cinA</name>
    <name evidence="2" type="ORF">MCORR_v1c00980</name>
</gene>
<comment type="caution">
    <text evidence="2">The sequence shown here is derived from an EMBL/GenBank/DDBJ whole genome shotgun (WGS) entry which is preliminary data.</text>
</comment>
<sequence length="151" mass="16959">MEKLVQYLIDKNLTISTCESFTGGLFANLITDIPNSSKTFKGAFICYSNDFKKDIIKVNDRIIKKYGVVSKQCAIELAKNTQKITKTDVVISFTGNAGPGSLEDKEVGLAYICMCTFEKIIILKIRQLNLSRVEFKKNAVKEVLMNIYSII</sequence>
<reference evidence="2 3" key="1">
    <citation type="submission" date="2017-11" db="EMBL/GenBank/DDBJ databases">
        <title>Genome sequence of Mesoplasma corruscae ELCA-2 (ATCC 49579).</title>
        <authorList>
            <person name="Lo W.-S."/>
            <person name="Kuo C.-H."/>
        </authorList>
    </citation>
    <scope>NUCLEOTIDE SEQUENCE [LARGE SCALE GENOMIC DNA]</scope>
    <source>
        <strain evidence="2 3">ELCA-2</strain>
    </source>
</reference>
<dbReference type="RefSeq" id="WP_104207695.1">
    <property type="nucleotide sequence ID" value="NZ_PHNF01000001.1"/>
</dbReference>
<evidence type="ECO:0000313" key="3">
    <source>
        <dbReference type="Proteomes" id="UP000239785"/>
    </source>
</evidence>
<dbReference type="Gene3D" id="3.90.950.20">
    <property type="entry name" value="CinA-like"/>
    <property type="match status" value="1"/>
</dbReference>
<dbReference type="AlphaFoldDB" id="A0A2S5RGP0"/>
<feature type="domain" description="CinA C-terminal" evidence="1">
    <location>
        <begin position="2"/>
        <end position="148"/>
    </location>
</feature>
<keyword evidence="3" id="KW-1185">Reference proteome</keyword>
<dbReference type="SUPFAM" id="SSF142433">
    <property type="entry name" value="CinA-like"/>
    <property type="match status" value="1"/>
</dbReference>
<dbReference type="NCBIfam" id="TIGR00199">
    <property type="entry name" value="PncC_domain"/>
    <property type="match status" value="1"/>
</dbReference>
<evidence type="ECO:0000313" key="2">
    <source>
        <dbReference type="EMBL" id="PPE06470.1"/>
    </source>
</evidence>
<organism evidence="2 3">
    <name type="scientific">Mesoplasma corruscae</name>
    <dbReference type="NCBI Taxonomy" id="216874"/>
    <lineage>
        <taxon>Bacteria</taxon>
        <taxon>Bacillati</taxon>
        <taxon>Mycoplasmatota</taxon>
        <taxon>Mollicutes</taxon>
        <taxon>Entomoplasmatales</taxon>
        <taxon>Entomoplasmataceae</taxon>
        <taxon>Mesoplasma</taxon>
    </lineage>
</organism>